<dbReference type="SMART" id="SM00248">
    <property type="entry name" value="ANK"/>
    <property type="match status" value="5"/>
</dbReference>
<protein>
    <submittedName>
        <fullName evidence="4">Uncharacterized protein</fullName>
    </submittedName>
</protein>
<dbReference type="EMBL" id="HACM01006717">
    <property type="protein sequence ID" value="CRZ07159.1"/>
    <property type="molecule type" value="Transcribed_RNA"/>
</dbReference>
<feature type="repeat" description="ANK" evidence="3">
    <location>
        <begin position="114"/>
        <end position="136"/>
    </location>
</feature>
<dbReference type="Gene3D" id="1.25.40.20">
    <property type="entry name" value="Ankyrin repeat-containing domain"/>
    <property type="match status" value="2"/>
</dbReference>
<evidence type="ECO:0000256" key="2">
    <source>
        <dbReference type="ARBA" id="ARBA00023043"/>
    </source>
</evidence>
<evidence type="ECO:0000256" key="1">
    <source>
        <dbReference type="ARBA" id="ARBA00022737"/>
    </source>
</evidence>
<dbReference type="InterPro" id="IPR036770">
    <property type="entry name" value="Ankyrin_rpt-contain_sf"/>
</dbReference>
<accession>A0A0H5QZL6</accession>
<reference evidence="4" key="1">
    <citation type="submission" date="2015-04" db="EMBL/GenBank/DDBJ databases">
        <title>The genome sequence of the plant pathogenic Rhizarian Plasmodiophora brassicae reveals insights in its biotrophic life cycle and the origin of chitin synthesis.</title>
        <authorList>
            <person name="Schwelm A."/>
            <person name="Fogelqvist J."/>
            <person name="Knaust A."/>
            <person name="Julke S."/>
            <person name="Lilja T."/>
            <person name="Dhandapani V."/>
            <person name="Bonilla-Rosso G."/>
            <person name="Karlsson M."/>
            <person name="Shevchenko A."/>
            <person name="Choi S.R."/>
            <person name="Kim H.G."/>
            <person name="Park J.Y."/>
            <person name="Lim Y.P."/>
            <person name="Ludwig-Muller J."/>
            <person name="Dixelius C."/>
        </authorList>
    </citation>
    <scope>NUCLEOTIDE SEQUENCE</scope>
    <source>
        <tissue evidence="4">Potato root galls</tissue>
    </source>
</reference>
<proteinExistence type="predicted"/>
<organism evidence="4">
    <name type="scientific">Spongospora subterranea</name>
    <dbReference type="NCBI Taxonomy" id="70186"/>
    <lineage>
        <taxon>Eukaryota</taxon>
        <taxon>Sar</taxon>
        <taxon>Rhizaria</taxon>
        <taxon>Endomyxa</taxon>
        <taxon>Phytomyxea</taxon>
        <taxon>Plasmodiophorida</taxon>
        <taxon>Plasmodiophoridae</taxon>
        <taxon>Spongospora</taxon>
    </lineage>
</organism>
<name>A0A0H5QZL6_9EUKA</name>
<feature type="non-terminal residue" evidence="4">
    <location>
        <position position="344"/>
    </location>
</feature>
<dbReference type="InterPro" id="IPR002110">
    <property type="entry name" value="Ankyrin_rpt"/>
</dbReference>
<dbReference type="EMBL" id="HACM01006715">
    <property type="protein sequence ID" value="CRZ07157.1"/>
    <property type="molecule type" value="Transcribed_RNA"/>
</dbReference>
<dbReference type="PANTHER" id="PTHR24161">
    <property type="entry name" value="ANK_REP_REGION DOMAIN-CONTAINING PROTEIN-RELATED"/>
    <property type="match status" value="1"/>
</dbReference>
<evidence type="ECO:0000313" key="4">
    <source>
        <dbReference type="EMBL" id="CRZ07157.1"/>
    </source>
</evidence>
<dbReference type="PROSITE" id="PS50088">
    <property type="entry name" value="ANK_REPEAT"/>
    <property type="match status" value="3"/>
</dbReference>
<evidence type="ECO:0000256" key="3">
    <source>
        <dbReference type="PROSITE-ProRule" id="PRU00023"/>
    </source>
</evidence>
<keyword evidence="2 3" id="KW-0040">ANK repeat</keyword>
<keyword evidence="1" id="KW-0677">Repeat</keyword>
<dbReference type="SUPFAM" id="SSF48403">
    <property type="entry name" value="Ankyrin repeat"/>
    <property type="match status" value="1"/>
</dbReference>
<dbReference type="AlphaFoldDB" id="A0A0H5QZL6"/>
<feature type="repeat" description="ANK" evidence="3">
    <location>
        <begin position="272"/>
        <end position="304"/>
    </location>
</feature>
<sequence length="344" mass="38285">MISLSMSRLMFSGFITIILVALSFGASVYSYKPGLDLLKAITNGDPIDEKWALEIGPKCIDRFYDAQNNKEVPRDRAPTCNALPIHIIALNYKREHVAIILFEIGAKVFVTDGNGNTPLHIACNHGLNNVVSKILNIMNRNAIMSEDQTSNQRGIDLTNFNGETPLHLAIVSKRIELVKTLLTAGANSLITDEEGDTALHYAAKCGGTAEIINDIINAARPRGNQFMCQQPQMTSRLYASLIDQLKTKYRLKDLVPAIICRAIDSINLRDRQGRTALLRAVSFKRYDIAKILFENGADPTIFEIDGLTLFDPIVAPFLTGKKFYSMIQNIEFNHKYNDGSTLLH</sequence>
<dbReference type="PANTHER" id="PTHR24161:SF85">
    <property type="entry name" value="PALMITOYLTRANSFERASE HIP14"/>
    <property type="match status" value="1"/>
</dbReference>
<dbReference type="Pfam" id="PF13606">
    <property type="entry name" value="Ank_3"/>
    <property type="match status" value="1"/>
</dbReference>
<dbReference type="Pfam" id="PF12796">
    <property type="entry name" value="Ank_2"/>
    <property type="match status" value="1"/>
</dbReference>
<feature type="repeat" description="ANK" evidence="3">
    <location>
        <begin position="161"/>
        <end position="193"/>
    </location>
</feature>
<dbReference type="PROSITE" id="PS50297">
    <property type="entry name" value="ANK_REP_REGION"/>
    <property type="match status" value="3"/>
</dbReference>